<dbReference type="EMBL" id="MG651603">
    <property type="protein sequence ID" value="AVV48121.1"/>
    <property type="molecule type" value="Genomic_DNA"/>
</dbReference>
<reference evidence="1" key="1">
    <citation type="journal article" date="2018" name="Sci. Rep.">
        <title>Identification and DNA annotation of a plasmid isolated from Chromobacterium violaceum.</title>
        <authorList>
            <person name="Lima D.C."/>
            <person name="Nyberg L.K."/>
            <person name="Westerlund F."/>
            <person name="Batistuzzo de Medeiros S.R."/>
        </authorList>
    </citation>
    <scope>NUCLEOTIDE SEQUENCE</scope>
    <source>
        <strain evidence="1">ATCC 12472</strain>
        <plasmid evidence="1">pChV1</plasmid>
    </source>
</reference>
<sequence length="120" mass="13409">MDYPCRYLKQLKPNGMMCWLKTGCPDAPASPHSTGSPAMELSVYIHCIGDEAAARQFGVALRTASSWRRMERAPSPQQALKIVELSLGQVDWKGIYAPYARHRLRRAGKLTLPPARELRG</sequence>
<protein>
    <submittedName>
        <fullName evidence="1">Uncharacterized protein</fullName>
    </submittedName>
</protein>
<evidence type="ECO:0000313" key="1">
    <source>
        <dbReference type="EMBL" id="AVV48121.1"/>
    </source>
</evidence>
<organism evidence="1">
    <name type="scientific">Chromobacterium violaceum</name>
    <dbReference type="NCBI Taxonomy" id="536"/>
    <lineage>
        <taxon>Bacteria</taxon>
        <taxon>Pseudomonadati</taxon>
        <taxon>Pseudomonadota</taxon>
        <taxon>Betaproteobacteria</taxon>
        <taxon>Neisseriales</taxon>
        <taxon>Chromobacteriaceae</taxon>
        <taxon>Chromobacterium</taxon>
    </lineage>
</organism>
<dbReference type="RefSeq" id="WP_172692254.1">
    <property type="nucleotide sequence ID" value="NZ_MG651603.1"/>
</dbReference>
<geneLocation type="plasmid" evidence="1">
    <name>pChV1</name>
</geneLocation>
<keyword evidence="1" id="KW-0614">Plasmid</keyword>
<name>A0A2R4K2P4_CHRVL</name>
<accession>A0A2R4K2P4</accession>
<dbReference type="AlphaFoldDB" id="A0A2R4K2P4"/>
<proteinExistence type="predicted"/>